<evidence type="ECO:0000313" key="2">
    <source>
        <dbReference type="Ensembl" id="ENSCINP00000035876.1"/>
    </source>
</evidence>
<reference evidence="2" key="4">
    <citation type="submission" date="2025-09" db="UniProtKB">
        <authorList>
            <consortium name="Ensembl"/>
        </authorList>
    </citation>
    <scope>IDENTIFICATION</scope>
</reference>
<evidence type="ECO:0000313" key="3">
    <source>
        <dbReference type="Proteomes" id="UP000008144"/>
    </source>
</evidence>
<name>H2Y1U2_CIOIN</name>
<feature type="transmembrane region" description="Helical" evidence="1">
    <location>
        <begin position="20"/>
        <end position="40"/>
    </location>
</feature>
<dbReference type="InParanoid" id="H2Y1U2"/>
<dbReference type="AlphaFoldDB" id="H2Y1U2"/>
<keyword evidence="1" id="KW-0812">Transmembrane</keyword>
<reference evidence="3" key="1">
    <citation type="journal article" date="2002" name="Science">
        <title>The draft genome of Ciona intestinalis: insights into chordate and vertebrate origins.</title>
        <authorList>
            <person name="Dehal P."/>
            <person name="Satou Y."/>
            <person name="Campbell R.K."/>
            <person name="Chapman J."/>
            <person name="Degnan B."/>
            <person name="De Tomaso A."/>
            <person name="Davidson B."/>
            <person name="Di Gregorio A."/>
            <person name="Gelpke M."/>
            <person name="Goodstein D.M."/>
            <person name="Harafuji N."/>
            <person name="Hastings K.E."/>
            <person name="Ho I."/>
            <person name="Hotta K."/>
            <person name="Huang W."/>
            <person name="Kawashima T."/>
            <person name="Lemaire P."/>
            <person name="Martinez D."/>
            <person name="Meinertzhagen I.A."/>
            <person name="Necula S."/>
            <person name="Nonaka M."/>
            <person name="Putnam N."/>
            <person name="Rash S."/>
            <person name="Saiga H."/>
            <person name="Satake M."/>
            <person name="Terry A."/>
            <person name="Yamada L."/>
            <person name="Wang H.G."/>
            <person name="Awazu S."/>
            <person name="Azumi K."/>
            <person name="Boore J."/>
            <person name="Branno M."/>
            <person name="Chin-Bow S."/>
            <person name="DeSantis R."/>
            <person name="Doyle S."/>
            <person name="Francino P."/>
            <person name="Keys D.N."/>
            <person name="Haga S."/>
            <person name="Hayashi H."/>
            <person name="Hino K."/>
            <person name="Imai K.S."/>
            <person name="Inaba K."/>
            <person name="Kano S."/>
            <person name="Kobayashi K."/>
            <person name="Kobayashi M."/>
            <person name="Lee B.I."/>
            <person name="Makabe K.W."/>
            <person name="Manohar C."/>
            <person name="Matassi G."/>
            <person name="Medina M."/>
            <person name="Mochizuki Y."/>
            <person name="Mount S."/>
            <person name="Morishita T."/>
            <person name="Miura S."/>
            <person name="Nakayama A."/>
            <person name="Nishizaka S."/>
            <person name="Nomoto H."/>
            <person name="Ohta F."/>
            <person name="Oishi K."/>
            <person name="Rigoutsos I."/>
            <person name="Sano M."/>
            <person name="Sasaki A."/>
            <person name="Sasakura Y."/>
            <person name="Shoguchi E."/>
            <person name="Shin-i T."/>
            <person name="Spagnuolo A."/>
            <person name="Stainier D."/>
            <person name="Suzuki M.M."/>
            <person name="Tassy O."/>
            <person name="Takatori N."/>
            <person name="Tokuoka M."/>
            <person name="Yagi K."/>
            <person name="Yoshizaki F."/>
            <person name="Wada S."/>
            <person name="Zhang C."/>
            <person name="Hyatt P.D."/>
            <person name="Larimer F."/>
            <person name="Detter C."/>
            <person name="Doggett N."/>
            <person name="Glavina T."/>
            <person name="Hawkins T."/>
            <person name="Richardson P."/>
            <person name="Lucas S."/>
            <person name="Kohara Y."/>
            <person name="Levine M."/>
            <person name="Satoh N."/>
            <person name="Rokhsar D.S."/>
        </authorList>
    </citation>
    <scope>NUCLEOTIDE SEQUENCE [LARGE SCALE GENOMIC DNA]</scope>
</reference>
<keyword evidence="1" id="KW-0472">Membrane</keyword>
<keyword evidence="3" id="KW-1185">Reference proteome</keyword>
<proteinExistence type="predicted"/>
<dbReference type="HOGENOM" id="CLU_3129382_0_0_1"/>
<keyword evidence="1" id="KW-1133">Transmembrane helix</keyword>
<sequence length="50" mass="5547">CSATHSCVITLPPQVLKKAYILWGICLQVYIFHTVFCSLVEQACSVGIVY</sequence>
<reference evidence="2" key="3">
    <citation type="submission" date="2025-08" db="UniProtKB">
        <authorList>
            <consortium name="Ensembl"/>
        </authorList>
    </citation>
    <scope>IDENTIFICATION</scope>
</reference>
<dbReference type="Proteomes" id="UP000008144">
    <property type="component" value="Chromosome 6"/>
</dbReference>
<reference evidence="2" key="2">
    <citation type="journal article" date="2008" name="Genome Biol.">
        <title>Improved genome assembly and evidence-based global gene model set for the chordate Ciona intestinalis: new insight into intron and operon populations.</title>
        <authorList>
            <person name="Satou Y."/>
            <person name="Mineta K."/>
            <person name="Ogasawara M."/>
            <person name="Sasakura Y."/>
            <person name="Shoguchi E."/>
            <person name="Ueno K."/>
            <person name="Yamada L."/>
            <person name="Matsumoto J."/>
            <person name="Wasserscheid J."/>
            <person name="Dewar K."/>
            <person name="Wiley G.B."/>
            <person name="Macmil S.L."/>
            <person name="Roe B.A."/>
            <person name="Zeller R.W."/>
            <person name="Hastings K.E."/>
            <person name="Lemaire P."/>
            <person name="Lindquist E."/>
            <person name="Endo T."/>
            <person name="Hotta K."/>
            <person name="Inaba K."/>
        </authorList>
    </citation>
    <scope>NUCLEOTIDE SEQUENCE [LARGE SCALE GENOMIC DNA]</scope>
    <source>
        <strain evidence="2">wild type</strain>
    </source>
</reference>
<accession>H2Y1U2</accession>
<organism evidence="2 3">
    <name type="scientific">Ciona intestinalis</name>
    <name type="common">Transparent sea squirt</name>
    <name type="synonym">Ascidia intestinalis</name>
    <dbReference type="NCBI Taxonomy" id="7719"/>
    <lineage>
        <taxon>Eukaryota</taxon>
        <taxon>Metazoa</taxon>
        <taxon>Chordata</taxon>
        <taxon>Tunicata</taxon>
        <taxon>Ascidiacea</taxon>
        <taxon>Phlebobranchia</taxon>
        <taxon>Cionidae</taxon>
        <taxon>Ciona</taxon>
    </lineage>
</organism>
<dbReference type="EMBL" id="EAAA01002272">
    <property type="status" value="NOT_ANNOTATED_CDS"/>
    <property type="molecule type" value="Genomic_DNA"/>
</dbReference>
<evidence type="ECO:0000256" key="1">
    <source>
        <dbReference type="SAM" id="Phobius"/>
    </source>
</evidence>
<dbReference type="Ensembl" id="ENSCINT00000031304.1">
    <property type="protein sequence ID" value="ENSCINP00000035876.1"/>
    <property type="gene ID" value="ENSCING00000021008.1"/>
</dbReference>
<protein>
    <submittedName>
        <fullName evidence="2">Uncharacterized protein</fullName>
    </submittedName>
</protein>